<protein>
    <submittedName>
        <fullName evidence="5">Uncharacterized protein LOC130502689</fullName>
    </submittedName>
</protein>
<dbReference type="PROSITE" id="PS50158">
    <property type="entry name" value="ZF_CCHC"/>
    <property type="match status" value="1"/>
</dbReference>
<dbReference type="Pfam" id="PF00098">
    <property type="entry name" value="zf-CCHC"/>
    <property type="match status" value="1"/>
</dbReference>
<dbReference type="InterPro" id="IPR021109">
    <property type="entry name" value="Peptidase_aspartic_dom_sf"/>
</dbReference>
<feature type="region of interest" description="Disordered" evidence="2">
    <location>
        <begin position="178"/>
        <end position="214"/>
    </location>
</feature>
<dbReference type="AlphaFoldDB" id="A0A9W3CPR8"/>
<proteinExistence type="predicted"/>
<dbReference type="KEGG" id="rsz:130502689"/>
<keyword evidence="1" id="KW-0862">Zinc</keyword>
<dbReference type="Pfam" id="PF03732">
    <property type="entry name" value="Retrotrans_gag"/>
    <property type="match status" value="1"/>
</dbReference>
<dbReference type="CDD" id="cd00303">
    <property type="entry name" value="retropepsin_like"/>
    <property type="match status" value="1"/>
</dbReference>
<sequence>MLMEAMTAQLNKTMLESMNEMMKHNMEEIRREIRQATGQGHSNESRRNRHTHTPQEHGGSQETDNYYERHRSERSGSSSASRVDPDAYLEWEKKIEIVFNCKHYTNIQRIQFAATEFVPNHYHRDLHQKLRKLTQGTKTVEEYYQEMELLMLRAGISEDREASMARFLGGLNREIQDNYTKEEKPSHMRDNKPQPKEESKSSIPYSKEKSKAEATSSRTRDVKCFKCQGRGHYANECTNKKVMILLENGEYESEEEHSGSDQDRSDEGSEVEPVKGRLLVTRRLLNLQTKAEETEQRENLFYTRCMVQGKVCSLIIDGGSCVNVASETMVKKLGLKVQKHPRPYRLQWLNEEGEMRVSNQVLIPIAIGRYEDEILCDVLPMEASHILLGRPWQFDRRVVHDGFSNKHSFEFNGKKTVLVPLSPKEVQADQLQLQKKKEIDLKPDQKHHSLYTKQGDIKRILYSQSSIKTTPQDCHQCAG</sequence>
<dbReference type="Proteomes" id="UP000504610">
    <property type="component" value="Unplaced"/>
</dbReference>
<keyword evidence="1" id="KW-0863">Zinc-finger</keyword>
<reference evidence="5" key="1">
    <citation type="submission" date="2025-08" db="UniProtKB">
        <authorList>
            <consortium name="RefSeq"/>
        </authorList>
    </citation>
    <scope>IDENTIFICATION</scope>
    <source>
        <tissue evidence="5">Leaf</tissue>
    </source>
</reference>
<dbReference type="GO" id="GO:0003676">
    <property type="term" value="F:nucleic acid binding"/>
    <property type="evidence" value="ECO:0007669"/>
    <property type="project" value="InterPro"/>
</dbReference>
<accession>A0A9W3CPR8</accession>
<dbReference type="GeneID" id="130502689"/>
<dbReference type="GO" id="GO:0008270">
    <property type="term" value="F:zinc ion binding"/>
    <property type="evidence" value="ECO:0007669"/>
    <property type="project" value="UniProtKB-KW"/>
</dbReference>
<dbReference type="InterPro" id="IPR005162">
    <property type="entry name" value="Retrotrans_gag_dom"/>
</dbReference>
<dbReference type="InterPro" id="IPR036875">
    <property type="entry name" value="Znf_CCHC_sf"/>
</dbReference>
<dbReference type="SMART" id="SM00343">
    <property type="entry name" value="ZnF_C2HC"/>
    <property type="match status" value="1"/>
</dbReference>
<evidence type="ECO:0000313" key="4">
    <source>
        <dbReference type="Proteomes" id="UP000504610"/>
    </source>
</evidence>
<dbReference type="Gene3D" id="2.40.70.10">
    <property type="entry name" value="Acid Proteases"/>
    <property type="match status" value="1"/>
</dbReference>
<evidence type="ECO:0000256" key="2">
    <source>
        <dbReference type="SAM" id="MobiDB-lite"/>
    </source>
</evidence>
<dbReference type="SUPFAM" id="SSF57756">
    <property type="entry name" value="Retrovirus zinc finger-like domains"/>
    <property type="match status" value="1"/>
</dbReference>
<name>A0A9W3CPR8_RAPSA</name>
<keyword evidence="4" id="KW-1185">Reference proteome</keyword>
<evidence type="ECO:0000313" key="5">
    <source>
        <dbReference type="RefSeq" id="XP_056853454.1"/>
    </source>
</evidence>
<gene>
    <name evidence="5" type="primary">LOC130502689</name>
</gene>
<feature type="domain" description="CCHC-type" evidence="3">
    <location>
        <begin position="223"/>
        <end position="239"/>
    </location>
</feature>
<dbReference type="PANTHER" id="PTHR35046:SF9">
    <property type="entry name" value="RNA-DIRECTED DNA POLYMERASE"/>
    <property type="match status" value="1"/>
</dbReference>
<evidence type="ECO:0000256" key="1">
    <source>
        <dbReference type="PROSITE-ProRule" id="PRU00047"/>
    </source>
</evidence>
<evidence type="ECO:0000259" key="3">
    <source>
        <dbReference type="PROSITE" id="PS50158"/>
    </source>
</evidence>
<dbReference type="SUPFAM" id="SSF50630">
    <property type="entry name" value="Acid proteases"/>
    <property type="match status" value="1"/>
</dbReference>
<dbReference type="PANTHER" id="PTHR35046">
    <property type="entry name" value="ZINC KNUCKLE (CCHC-TYPE) FAMILY PROTEIN"/>
    <property type="match status" value="1"/>
</dbReference>
<feature type="region of interest" description="Disordered" evidence="2">
    <location>
        <begin position="37"/>
        <end position="84"/>
    </location>
</feature>
<dbReference type="InterPro" id="IPR001878">
    <property type="entry name" value="Znf_CCHC"/>
</dbReference>
<dbReference type="Gene3D" id="4.10.60.10">
    <property type="entry name" value="Zinc finger, CCHC-type"/>
    <property type="match status" value="1"/>
</dbReference>
<dbReference type="OrthoDB" id="1747743at2759"/>
<organism evidence="4 5">
    <name type="scientific">Raphanus sativus</name>
    <name type="common">Radish</name>
    <name type="synonym">Raphanus raphanistrum var. sativus</name>
    <dbReference type="NCBI Taxonomy" id="3726"/>
    <lineage>
        <taxon>Eukaryota</taxon>
        <taxon>Viridiplantae</taxon>
        <taxon>Streptophyta</taxon>
        <taxon>Embryophyta</taxon>
        <taxon>Tracheophyta</taxon>
        <taxon>Spermatophyta</taxon>
        <taxon>Magnoliopsida</taxon>
        <taxon>eudicotyledons</taxon>
        <taxon>Gunneridae</taxon>
        <taxon>Pentapetalae</taxon>
        <taxon>rosids</taxon>
        <taxon>malvids</taxon>
        <taxon>Brassicales</taxon>
        <taxon>Brassicaceae</taxon>
        <taxon>Brassiceae</taxon>
        <taxon>Raphanus</taxon>
    </lineage>
</organism>
<keyword evidence="1" id="KW-0479">Metal-binding</keyword>
<feature type="compositionally biased region" description="Basic and acidic residues" evidence="2">
    <location>
        <begin position="256"/>
        <end position="273"/>
    </location>
</feature>
<dbReference type="RefSeq" id="XP_056853454.1">
    <property type="nucleotide sequence ID" value="XM_056997474.1"/>
</dbReference>
<feature type="region of interest" description="Disordered" evidence="2">
    <location>
        <begin position="251"/>
        <end position="273"/>
    </location>
</feature>